<proteinExistence type="predicted"/>
<gene>
    <name evidence="1" type="ORF">PIB30_080299</name>
</gene>
<sequence length="103" mass="11176">MKEEEVAEDVELDDFSVGDNNLGRIQEHFAKSVAELATAYVTAPPKQHDTAWYPNSGASHHVTNDPSNFITTQTSLDPNEQLLVGNGAGIPILHSGFAELDDK</sequence>
<organism evidence="1 2">
    <name type="scientific">Stylosanthes scabra</name>
    <dbReference type="NCBI Taxonomy" id="79078"/>
    <lineage>
        <taxon>Eukaryota</taxon>
        <taxon>Viridiplantae</taxon>
        <taxon>Streptophyta</taxon>
        <taxon>Embryophyta</taxon>
        <taxon>Tracheophyta</taxon>
        <taxon>Spermatophyta</taxon>
        <taxon>Magnoliopsida</taxon>
        <taxon>eudicotyledons</taxon>
        <taxon>Gunneridae</taxon>
        <taxon>Pentapetalae</taxon>
        <taxon>rosids</taxon>
        <taxon>fabids</taxon>
        <taxon>Fabales</taxon>
        <taxon>Fabaceae</taxon>
        <taxon>Papilionoideae</taxon>
        <taxon>50 kb inversion clade</taxon>
        <taxon>dalbergioids sensu lato</taxon>
        <taxon>Dalbergieae</taxon>
        <taxon>Pterocarpus clade</taxon>
        <taxon>Stylosanthes</taxon>
    </lineage>
</organism>
<reference evidence="1 2" key="1">
    <citation type="journal article" date="2023" name="Plants (Basel)">
        <title>Bridging the Gap: Combining Genomics and Transcriptomics Approaches to Understand Stylosanthes scabra, an Orphan Legume from the Brazilian Caatinga.</title>
        <authorList>
            <person name="Ferreira-Neto J.R.C."/>
            <person name="da Silva M.D."/>
            <person name="Binneck E."/>
            <person name="de Melo N.F."/>
            <person name="da Silva R.H."/>
            <person name="de Melo A.L.T.M."/>
            <person name="Pandolfi V."/>
            <person name="Bustamante F.O."/>
            <person name="Brasileiro-Vidal A.C."/>
            <person name="Benko-Iseppon A.M."/>
        </authorList>
    </citation>
    <scope>NUCLEOTIDE SEQUENCE [LARGE SCALE GENOMIC DNA]</scope>
    <source>
        <tissue evidence="1">Leaves</tissue>
    </source>
</reference>
<accession>A0ABU6VQ44</accession>
<keyword evidence="2" id="KW-1185">Reference proteome</keyword>
<comment type="caution">
    <text evidence="1">The sequence shown here is derived from an EMBL/GenBank/DDBJ whole genome shotgun (WGS) entry which is preliminary data.</text>
</comment>
<protein>
    <submittedName>
        <fullName evidence="1">Uncharacterized protein</fullName>
    </submittedName>
</protein>
<evidence type="ECO:0000313" key="1">
    <source>
        <dbReference type="EMBL" id="MED6175639.1"/>
    </source>
</evidence>
<dbReference type="EMBL" id="JASCZI010152200">
    <property type="protein sequence ID" value="MED6175639.1"/>
    <property type="molecule type" value="Genomic_DNA"/>
</dbReference>
<dbReference type="Proteomes" id="UP001341840">
    <property type="component" value="Unassembled WGS sequence"/>
</dbReference>
<evidence type="ECO:0000313" key="2">
    <source>
        <dbReference type="Proteomes" id="UP001341840"/>
    </source>
</evidence>
<name>A0ABU6VQ44_9FABA</name>